<organism evidence="2">
    <name type="scientific">Sesamum latifolium</name>
    <dbReference type="NCBI Taxonomy" id="2727402"/>
    <lineage>
        <taxon>Eukaryota</taxon>
        <taxon>Viridiplantae</taxon>
        <taxon>Streptophyta</taxon>
        <taxon>Embryophyta</taxon>
        <taxon>Tracheophyta</taxon>
        <taxon>Spermatophyta</taxon>
        <taxon>Magnoliopsida</taxon>
        <taxon>eudicotyledons</taxon>
        <taxon>Gunneridae</taxon>
        <taxon>Pentapetalae</taxon>
        <taxon>asterids</taxon>
        <taxon>lamiids</taxon>
        <taxon>Lamiales</taxon>
        <taxon>Pedaliaceae</taxon>
        <taxon>Sesamum</taxon>
    </lineage>
</organism>
<dbReference type="AlphaFoldDB" id="A0AAW2VWM5"/>
<gene>
    <name evidence="2" type="ORF">Slati_2672200</name>
</gene>
<feature type="compositionally biased region" description="Basic and acidic residues" evidence="1">
    <location>
        <begin position="74"/>
        <end position="91"/>
    </location>
</feature>
<proteinExistence type="predicted"/>
<name>A0AAW2VWM5_9LAMI</name>
<sequence length="91" mass="9768">MSSTDESVRFVGEVPGDDPSEAMSKRLGPDPSSYTSGQRWSLRQAARRLLDESSKEEKDEVEGSSSSNGALGNEADRVSGRARETHPAGID</sequence>
<accession>A0AAW2VWM5</accession>
<reference evidence="2" key="1">
    <citation type="submission" date="2020-06" db="EMBL/GenBank/DDBJ databases">
        <authorList>
            <person name="Li T."/>
            <person name="Hu X."/>
            <person name="Zhang T."/>
            <person name="Song X."/>
            <person name="Zhang H."/>
            <person name="Dai N."/>
            <person name="Sheng W."/>
            <person name="Hou X."/>
            <person name="Wei L."/>
        </authorList>
    </citation>
    <scope>NUCLEOTIDE SEQUENCE</scope>
    <source>
        <strain evidence="2">KEN1</strain>
        <tissue evidence="2">Leaf</tissue>
    </source>
</reference>
<feature type="compositionally biased region" description="Basic and acidic residues" evidence="1">
    <location>
        <begin position="48"/>
        <end position="58"/>
    </location>
</feature>
<comment type="caution">
    <text evidence="2">The sequence shown here is derived from an EMBL/GenBank/DDBJ whole genome shotgun (WGS) entry which is preliminary data.</text>
</comment>
<evidence type="ECO:0000256" key="1">
    <source>
        <dbReference type="SAM" id="MobiDB-lite"/>
    </source>
</evidence>
<protein>
    <submittedName>
        <fullName evidence="2">Uncharacterized protein</fullName>
    </submittedName>
</protein>
<feature type="compositionally biased region" description="Polar residues" evidence="1">
    <location>
        <begin position="32"/>
        <end position="41"/>
    </location>
</feature>
<feature type="region of interest" description="Disordered" evidence="1">
    <location>
        <begin position="1"/>
        <end position="91"/>
    </location>
</feature>
<dbReference type="EMBL" id="JACGWN010000009">
    <property type="protein sequence ID" value="KAL0433379.1"/>
    <property type="molecule type" value="Genomic_DNA"/>
</dbReference>
<evidence type="ECO:0000313" key="2">
    <source>
        <dbReference type="EMBL" id="KAL0433379.1"/>
    </source>
</evidence>
<reference evidence="2" key="2">
    <citation type="journal article" date="2024" name="Plant">
        <title>Genomic evolution and insights into agronomic trait innovations of Sesamum species.</title>
        <authorList>
            <person name="Miao H."/>
            <person name="Wang L."/>
            <person name="Qu L."/>
            <person name="Liu H."/>
            <person name="Sun Y."/>
            <person name="Le M."/>
            <person name="Wang Q."/>
            <person name="Wei S."/>
            <person name="Zheng Y."/>
            <person name="Lin W."/>
            <person name="Duan Y."/>
            <person name="Cao H."/>
            <person name="Xiong S."/>
            <person name="Wang X."/>
            <person name="Wei L."/>
            <person name="Li C."/>
            <person name="Ma Q."/>
            <person name="Ju M."/>
            <person name="Zhao R."/>
            <person name="Li G."/>
            <person name="Mu C."/>
            <person name="Tian Q."/>
            <person name="Mei H."/>
            <person name="Zhang T."/>
            <person name="Gao T."/>
            <person name="Zhang H."/>
        </authorList>
    </citation>
    <scope>NUCLEOTIDE SEQUENCE</scope>
    <source>
        <strain evidence="2">KEN1</strain>
    </source>
</reference>